<feature type="non-terminal residue" evidence="1">
    <location>
        <position position="304"/>
    </location>
</feature>
<accession>A0A1J8PJR2</accession>
<gene>
    <name evidence="1" type="ORF">AZE42_13079</name>
</gene>
<protein>
    <submittedName>
        <fullName evidence="1">Uncharacterized protein</fullName>
    </submittedName>
</protein>
<dbReference type="PANTHER" id="PTHR33050">
    <property type="entry name" value="REVERSE TRANSCRIPTASE DOMAIN-CONTAINING PROTEIN"/>
    <property type="match status" value="1"/>
</dbReference>
<organism evidence="1 2">
    <name type="scientific">Rhizopogon vesiculosus</name>
    <dbReference type="NCBI Taxonomy" id="180088"/>
    <lineage>
        <taxon>Eukaryota</taxon>
        <taxon>Fungi</taxon>
        <taxon>Dikarya</taxon>
        <taxon>Basidiomycota</taxon>
        <taxon>Agaricomycotina</taxon>
        <taxon>Agaricomycetes</taxon>
        <taxon>Agaricomycetidae</taxon>
        <taxon>Boletales</taxon>
        <taxon>Suillineae</taxon>
        <taxon>Rhizopogonaceae</taxon>
        <taxon>Rhizopogon</taxon>
    </lineage>
</organism>
<dbReference type="OrthoDB" id="3266428at2759"/>
<sequence>MRPSAISDLKWWLHLLLSDPPPLNISPPPSTRDYGIWVDASTGTGIGLLWNGCWAAWPTNDLWRGPSRDIAWLEAVAIELAIHLIHAKGITDTDVLIRSDNQGVIAAFQKGRCSNFMINLCICHSAALLRESWLSLTFIYINTSINLTDPISRGIYPPIALRLVSPPPLPRVDIQAAVDEFWSNAPPAPSDLRESVALSLQLFRSCTPRPCTGSSITPSTLRPPVLASDRLLLWSTPGGQEWQTELEKKYPDSSLFKLFHVMIHSLDLDTRSNYGAGLLCFTQFCDSLGIAEQDRMPAAESLIS</sequence>
<reference evidence="1 2" key="1">
    <citation type="submission" date="2016-03" db="EMBL/GenBank/DDBJ databases">
        <title>Comparative genomics of the ectomycorrhizal sister species Rhizopogon vinicolor and Rhizopogon vesiculosus (Basidiomycota: Boletales) reveals a divergence of the mating type B locus.</title>
        <authorList>
            <person name="Mujic A.B."/>
            <person name="Kuo A."/>
            <person name="Tritt A."/>
            <person name="Lipzen A."/>
            <person name="Chen C."/>
            <person name="Johnson J."/>
            <person name="Sharma A."/>
            <person name="Barry K."/>
            <person name="Grigoriev I.V."/>
            <person name="Spatafora J.W."/>
        </authorList>
    </citation>
    <scope>NUCLEOTIDE SEQUENCE [LARGE SCALE GENOMIC DNA]</scope>
    <source>
        <strain evidence="1 2">AM-OR11-056</strain>
    </source>
</reference>
<dbReference type="InterPro" id="IPR052055">
    <property type="entry name" value="Hepadnavirus_pol/RT"/>
</dbReference>
<name>A0A1J8PJR2_9AGAM</name>
<dbReference type="Proteomes" id="UP000183567">
    <property type="component" value="Unassembled WGS sequence"/>
</dbReference>
<dbReference type="STRING" id="180088.A0A1J8PJR2"/>
<proteinExistence type="predicted"/>
<dbReference type="AlphaFoldDB" id="A0A1J8PJR2"/>
<evidence type="ECO:0000313" key="2">
    <source>
        <dbReference type="Proteomes" id="UP000183567"/>
    </source>
</evidence>
<dbReference type="EMBL" id="LVVM01006186">
    <property type="protein sequence ID" value="OJA08823.1"/>
    <property type="molecule type" value="Genomic_DNA"/>
</dbReference>
<evidence type="ECO:0000313" key="1">
    <source>
        <dbReference type="EMBL" id="OJA08823.1"/>
    </source>
</evidence>
<dbReference type="PANTHER" id="PTHR33050:SF7">
    <property type="entry name" value="RIBONUCLEASE H"/>
    <property type="match status" value="1"/>
</dbReference>
<comment type="caution">
    <text evidence="1">The sequence shown here is derived from an EMBL/GenBank/DDBJ whole genome shotgun (WGS) entry which is preliminary data.</text>
</comment>
<keyword evidence="2" id="KW-1185">Reference proteome</keyword>